<keyword evidence="3" id="KW-1185">Reference proteome</keyword>
<protein>
    <submittedName>
        <fullName evidence="2">Arylsulfatase A-like enzyme</fullName>
    </submittedName>
</protein>
<dbReference type="InterPro" id="IPR052701">
    <property type="entry name" value="GAG_Ulvan_Degrading_Sulfatases"/>
</dbReference>
<dbReference type="OrthoDB" id="9762324at2"/>
<dbReference type="AlphaFoldDB" id="A0A3D9RMT9"/>
<dbReference type="Gene3D" id="3.30.1120.10">
    <property type="match status" value="1"/>
</dbReference>
<feature type="domain" description="Sulfatase N-terminal" evidence="1">
    <location>
        <begin position="6"/>
        <end position="314"/>
    </location>
</feature>
<comment type="caution">
    <text evidence="2">The sequence shown here is derived from an EMBL/GenBank/DDBJ whole genome shotgun (WGS) entry which is preliminary data.</text>
</comment>
<evidence type="ECO:0000259" key="1">
    <source>
        <dbReference type="Pfam" id="PF00884"/>
    </source>
</evidence>
<dbReference type="InterPro" id="IPR017850">
    <property type="entry name" value="Alkaline_phosphatase_core_sf"/>
</dbReference>
<evidence type="ECO:0000313" key="3">
    <source>
        <dbReference type="Proteomes" id="UP000256304"/>
    </source>
</evidence>
<gene>
    <name evidence="2" type="ORF">A8990_11947</name>
</gene>
<dbReference type="PANTHER" id="PTHR43751">
    <property type="entry name" value="SULFATASE"/>
    <property type="match status" value="1"/>
</dbReference>
<reference evidence="2 3" key="1">
    <citation type="submission" date="2018-08" db="EMBL/GenBank/DDBJ databases">
        <title>Genomic Encyclopedia of Type Strains, Phase III (KMG-III): the genomes of soil and plant-associated and newly described type strains.</title>
        <authorList>
            <person name="Whitman W."/>
        </authorList>
    </citation>
    <scope>NUCLEOTIDE SEQUENCE [LARGE SCALE GENOMIC DNA]</scope>
    <source>
        <strain evidence="2 3">CGMCC 1.10966</strain>
    </source>
</reference>
<dbReference type="CDD" id="cd16148">
    <property type="entry name" value="sulfatase_like"/>
    <property type="match status" value="1"/>
</dbReference>
<dbReference type="Pfam" id="PF00884">
    <property type="entry name" value="Sulfatase"/>
    <property type="match status" value="1"/>
</dbReference>
<dbReference type="InterPro" id="IPR000917">
    <property type="entry name" value="Sulfatase_N"/>
</dbReference>
<dbReference type="Proteomes" id="UP000256304">
    <property type="component" value="Unassembled WGS sequence"/>
</dbReference>
<name>A0A3D9RMT9_9BACL</name>
<dbReference type="RefSeq" id="WP_116190150.1">
    <property type="nucleotide sequence ID" value="NZ_QTTN01000019.1"/>
</dbReference>
<evidence type="ECO:0000313" key="2">
    <source>
        <dbReference type="EMBL" id="REE81213.1"/>
    </source>
</evidence>
<dbReference type="Gene3D" id="3.40.720.10">
    <property type="entry name" value="Alkaline Phosphatase, subunit A"/>
    <property type="match status" value="1"/>
</dbReference>
<dbReference type="SUPFAM" id="SSF53649">
    <property type="entry name" value="Alkaline phosphatase-like"/>
    <property type="match status" value="1"/>
</dbReference>
<accession>A0A3D9RMT9</accession>
<dbReference type="EMBL" id="QTTN01000019">
    <property type="protein sequence ID" value="REE81213.1"/>
    <property type="molecule type" value="Genomic_DNA"/>
</dbReference>
<sequence>MSAKKPNVIFFGIDSLRRDHMSSYGYHRLTTPYMDKLASQGVLFEKHFSPSIPTTPAYASMLTGMDVFGTDVVALRHQGPLGGHVLTLAEVLESNGYNTTCIGFTGNPSARGFQTYLNYESWLPEEESGRAPKAESLNSVAIPELERLAAEDKPFFLFMRHMDPHSPYLPPAPFERMFYGKDEKDPSNESMEPVYNFKPFGDYLASWIPEGTTDHEYVTAQYDGAIAYMDIAIQTLFTKIADMGLEEDTLIVITSDHGETLYEHDCYFDHHGLYDCTLVVPLILKFPGRVPAGRRVGDVSLISDIMPTVLDLLEIQTEIAFDGRTLTQAIAGTADTASQLSEFYITECTWMRKHGWRTPEWKLICALEPDFHFKPEIELYNLTKDPLENVNVAEQEPEVVAFLTQRMHDYIARREEQTGRTNPIYTNTNWHGQNKIFTSSQEAYDSLYIGSINFARSLQSKDKEKVEAQAEEKEPVESND</sequence>
<organism evidence="2 3">
    <name type="scientific">Paenibacillus taihuensis</name>
    <dbReference type="NCBI Taxonomy" id="1156355"/>
    <lineage>
        <taxon>Bacteria</taxon>
        <taxon>Bacillati</taxon>
        <taxon>Bacillota</taxon>
        <taxon>Bacilli</taxon>
        <taxon>Bacillales</taxon>
        <taxon>Paenibacillaceae</taxon>
        <taxon>Paenibacillus</taxon>
    </lineage>
</organism>
<proteinExistence type="predicted"/>
<dbReference type="PANTHER" id="PTHR43751:SF3">
    <property type="entry name" value="SULFATASE N-TERMINAL DOMAIN-CONTAINING PROTEIN"/>
    <property type="match status" value="1"/>
</dbReference>